<evidence type="ECO:0000313" key="2">
    <source>
        <dbReference type="Proteomes" id="UP001062846"/>
    </source>
</evidence>
<dbReference type="EMBL" id="CM046397">
    <property type="protein sequence ID" value="KAI8534705.1"/>
    <property type="molecule type" value="Genomic_DNA"/>
</dbReference>
<name>A0ACC0M1F2_RHOML</name>
<organism evidence="1 2">
    <name type="scientific">Rhododendron molle</name>
    <name type="common">Chinese azalea</name>
    <name type="synonym">Azalea mollis</name>
    <dbReference type="NCBI Taxonomy" id="49168"/>
    <lineage>
        <taxon>Eukaryota</taxon>
        <taxon>Viridiplantae</taxon>
        <taxon>Streptophyta</taxon>
        <taxon>Embryophyta</taxon>
        <taxon>Tracheophyta</taxon>
        <taxon>Spermatophyta</taxon>
        <taxon>Magnoliopsida</taxon>
        <taxon>eudicotyledons</taxon>
        <taxon>Gunneridae</taxon>
        <taxon>Pentapetalae</taxon>
        <taxon>asterids</taxon>
        <taxon>Ericales</taxon>
        <taxon>Ericaceae</taxon>
        <taxon>Ericoideae</taxon>
        <taxon>Rhodoreae</taxon>
        <taxon>Rhododendron</taxon>
    </lineage>
</organism>
<sequence length="104" mass="11865">MRRAVIQCEEVPHISSSRSYDYGIPFNKLPVKSLTYIRSSTLVAHLGNRMLLVVCAYNSPPNYPYGQRLVYTCLLKLMMEENISNSRGSQTLRDCALLVEQGFF</sequence>
<reference evidence="1" key="1">
    <citation type="submission" date="2022-02" db="EMBL/GenBank/DDBJ databases">
        <title>Plant Genome Project.</title>
        <authorList>
            <person name="Zhang R.-G."/>
        </authorList>
    </citation>
    <scope>NUCLEOTIDE SEQUENCE</scope>
    <source>
        <strain evidence="1">AT1</strain>
    </source>
</reference>
<keyword evidence="2" id="KW-1185">Reference proteome</keyword>
<accession>A0ACC0M1F2</accession>
<protein>
    <submittedName>
        <fullName evidence="1">Uncharacterized protein</fullName>
    </submittedName>
</protein>
<dbReference type="Proteomes" id="UP001062846">
    <property type="component" value="Chromosome 10"/>
</dbReference>
<comment type="caution">
    <text evidence="1">The sequence shown here is derived from an EMBL/GenBank/DDBJ whole genome shotgun (WGS) entry which is preliminary data.</text>
</comment>
<proteinExistence type="predicted"/>
<gene>
    <name evidence="1" type="ORF">RHMOL_Rhmol10G0117200</name>
</gene>
<evidence type="ECO:0000313" key="1">
    <source>
        <dbReference type="EMBL" id="KAI8534705.1"/>
    </source>
</evidence>